<sequence length="885" mass="98413">MGSITSLKCVLTQEHLDAICAKYFVPEEVHPQLPSSDATMHERPVGKVGMYTRFFDYANYRIPFSTFFVSVLTHFRIPVNLFRYFYTHNYKNGWFGFTKRPNVRACYSKNLDSVKNWNDHFFWVDEFVVPANARFSWFLGSNIVKDRAPAPSEYNVSMLMPLLLKASIFLRVPEEFLCWVGISRNYLLNKDTYPRFEYENGEGGSYFPDGARAENERWGLLKEQELKMKGLLSRSQRKEREFAGDASVGDGEDQGFDSVSGQDNVEPTVPVTAHVETEIPGPKRTKKKRVIRGSERMPDASHPPKRSRADYGTTGGFATGGKSPSVLNRLLQDSRLMVEQGVPALPTLPFITSSVTASPLEEGEDHTDSVTGPSLRTVGPSERFVVLSDSSHHSGAKSADPEVDSLVRSAVPVMTEATTVTTIATTVAIPTDVGKDKSAPHPSVFGSSSSSEKTDRTLSLFTGRSGSGFATGSIRTEEVIGASLEEIYVPEWTVTKGFELNDGHSCANMIDHFTPPAFFKTVRGMEHEQLFAEFNVSAARNLSLSSEVRMRAEYNILEKRKWKSLAEEKDCLLGPRDKEIVELKSQLLKAKEESVEVAQLRARVSGLEATEGSLRGEVASAKEHNGLLEQECGSLKLKVTSLESTIAEKDRELSDLGASSSSLKSQNQSLVNQVHELKTSSTGLREKLADCYEEAMQRLEDFKDNLWRPSRLGRRWLLTHRMQLLMAKCLNSTEYMEALGSFWPCYRERNAGEICRGRAVRMTDLQPDVSQLMVPVHHKQDKVVIGSQALSVALDIFRRRLILLSAEALIEPPVEVPATNVLSTVVIVPHSDPSVSVEDYDNPDLVDVVPKNVTPGPEGEEKINASAGGDFTFSKLDDEARDAVL</sequence>
<dbReference type="PANTHER" id="PTHR31099:SF41">
    <property type="entry name" value="TRANSPOSASE (PUTATIVE), GYPSY TYPE-RELATED"/>
    <property type="match status" value="1"/>
</dbReference>
<feature type="region of interest" description="Disordered" evidence="1">
    <location>
        <begin position="240"/>
        <end position="266"/>
    </location>
</feature>
<reference evidence="2" key="2">
    <citation type="submission" date="2022-01" db="EMBL/GenBank/DDBJ databases">
        <authorList>
            <person name="Yamashiro T."/>
            <person name="Shiraishi A."/>
            <person name="Satake H."/>
            <person name="Nakayama K."/>
        </authorList>
    </citation>
    <scope>NUCLEOTIDE SEQUENCE</scope>
</reference>
<dbReference type="Proteomes" id="UP001151760">
    <property type="component" value="Unassembled WGS sequence"/>
</dbReference>
<dbReference type="Gene3D" id="1.10.287.1490">
    <property type="match status" value="1"/>
</dbReference>
<evidence type="ECO:0008006" key="4">
    <source>
        <dbReference type="Google" id="ProtNLM"/>
    </source>
</evidence>
<evidence type="ECO:0000256" key="1">
    <source>
        <dbReference type="SAM" id="MobiDB-lite"/>
    </source>
</evidence>
<gene>
    <name evidence="2" type="ORF">Tco_0627970</name>
</gene>
<proteinExistence type="predicted"/>
<evidence type="ECO:0000313" key="3">
    <source>
        <dbReference type="Proteomes" id="UP001151760"/>
    </source>
</evidence>
<reference evidence="2" key="1">
    <citation type="journal article" date="2022" name="Int. J. Mol. Sci.">
        <title>Draft Genome of Tanacetum Coccineum: Genomic Comparison of Closely Related Tanacetum-Family Plants.</title>
        <authorList>
            <person name="Yamashiro T."/>
            <person name="Shiraishi A."/>
            <person name="Nakayama K."/>
            <person name="Satake H."/>
        </authorList>
    </citation>
    <scope>NUCLEOTIDE SEQUENCE</scope>
</reference>
<accession>A0ABQ4WP55</accession>
<comment type="caution">
    <text evidence="2">The sequence shown here is derived from an EMBL/GenBank/DDBJ whole genome shotgun (WGS) entry which is preliminary data.</text>
</comment>
<name>A0ABQ4WP55_9ASTR</name>
<protein>
    <recommendedName>
        <fullName evidence="4">Transposase (Putative), gypsy type</fullName>
    </recommendedName>
</protein>
<evidence type="ECO:0000313" key="2">
    <source>
        <dbReference type="EMBL" id="GJS54608.1"/>
    </source>
</evidence>
<feature type="region of interest" description="Disordered" evidence="1">
    <location>
        <begin position="358"/>
        <end position="377"/>
    </location>
</feature>
<organism evidence="2 3">
    <name type="scientific">Tanacetum coccineum</name>
    <dbReference type="NCBI Taxonomy" id="301880"/>
    <lineage>
        <taxon>Eukaryota</taxon>
        <taxon>Viridiplantae</taxon>
        <taxon>Streptophyta</taxon>
        <taxon>Embryophyta</taxon>
        <taxon>Tracheophyta</taxon>
        <taxon>Spermatophyta</taxon>
        <taxon>Magnoliopsida</taxon>
        <taxon>eudicotyledons</taxon>
        <taxon>Gunneridae</taxon>
        <taxon>Pentapetalae</taxon>
        <taxon>asterids</taxon>
        <taxon>campanulids</taxon>
        <taxon>Asterales</taxon>
        <taxon>Asteraceae</taxon>
        <taxon>Asteroideae</taxon>
        <taxon>Anthemideae</taxon>
        <taxon>Anthemidinae</taxon>
        <taxon>Tanacetum</taxon>
    </lineage>
</organism>
<dbReference type="PANTHER" id="PTHR31099">
    <property type="entry name" value="OS06G0165300 PROTEIN"/>
    <property type="match status" value="1"/>
</dbReference>
<keyword evidence="3" id="KW-1185">Reference proteome</keyword>
<dbReference type="EMBL" id="BQNB010008811">
    <property type="protein sequence ID" value="GJS54608.1"/>
    <property type="molecule type" value="Genomic_DNA"/>
</dbReference>
<feature type="region of interest" description="Disordered" evidence="1">
    <location>
        <begin position="281"/>
        <end position="320"/>
    </location>
</feature>